<keyword evidence="4" id="KW-1185">Reference proteome</keyword>
<feature type="coiled-coil region" evidence="1">
    <location>
        <begin position="147"/>
        <end position="174"/>
    </location>
</feature>
<feature type="compositionally biased region" description="Polar residues" evidence="2">
    <location>
        <begin position="640"/>
        <end position="665"/>
    </location>
</feature>
<proteinExistence type="predicted"/>
<accession>A0A078AU84</accession>
<evidence type="ECO:0000256" key="2">
    <source>
        <dbReference type="SAM" id="MobiDB-lite"/>
    </source>
</evidence>
<reference evidence="3 4" key="1">
    <citation type="submission" date="2014-06" db="EMBL/GenBank/DDBJ databases">
        <authorList>
            <person name="Swart Estienne"/>
        </authorList>
    </citation>
    <scope>NUCLEOTIDE SEQUENCE [LARGE SCALE GENOMIC DNA]</scope>
    <source>
        <strain evidence="3 4">130c</strain>
    </source>
</reference>
<protein>
    <submittedName>
        <fullName evidence="3">Uncharacterized protein</fullName>
    </submittedName>
</protein>
<name>A0A078AU84_STYLE</name>
<sequence>MMISNPDFISSIVDSQGGQGPRSISGVVGKPKSGGPLNLNLSYNEQSSQLKSQSYAGKLGKATSHIQKDFKAAYNKLQDKILKSEINGDSRDEIIRHLLPEEKVEEYIKLHQIQASKEDDDLKDCTFTPVMYTASKDKKLRSKQEFLDSQSKFIKDKEEKLKKAKQEVIEKEAGPKKQKQTFNEHEWLERFTKKEEKKKTYDDPNNTFRPQISKKAQQMLSNKNRNAFDELTLDSKKRLEKDKLLAQQVQKTENIKAQEGSVIMLFKTFEKQFNKVYAEIISVSQVVLDTRFSADKSQVKYEQDPSEWRKLEDDYELQLLLSRLGYTDQEIQKEQRAVGDVAKVLKYKLTRRNTLTFLACVQKLYQPWMRYAEETQGNTETSGSDSIGKINENDEFQLSEEEMQRLSNKFSGIRKHRLEFLKLEQQQKIKTYQPEQEPSYKPVINKKSEKMVQKMIFNPNMSLNIDEQKSKTKNDRVSVLLQKGKEYELKKKQLYDEKQQKGNDEQCTFKPQIKPKFPLKDGEKSPDRKEPQKVFEELYKVKQKGQDVKSEDVEFEKNKKELTFKPNIQSSMQRASQYTAMSKQYRENQSEERSKENSKVLKSNNSSKKQPIAQPLTARQSRLIPSSKLELMKIDKRNSLTRNSDSVNRSLISASNNSPSKLDYPQNQQKYSLTANSKKTNFVQVNLNTKSLIASSNEESKTQQHTFSKHEVIQEQVSVQKKQVRIQEEVEIKDQSNYTSTAKVNKIQVSLDNEAKSNTLKNLNTKKKLENSLSK</sequence>
<dbReference type="PANTHER" id="PTHR38150">
    <property type="entry name" value="EF-HAND DOMAIN-CONTAINING PROTEIN"/>
    <property type="match status" value="1"/>
</dbReference>
<evidence type="ECO:0000313" key="4">
    <source>
        <dbReference type="Proteomes" id="UP000039865"/>
    </source>
</evidence>
<evidence type="ECO:0000256" key="1">
    <source>
        <dbReference type="SAM" id="Coils"/>
    </source>
</evidence>
<feature type="region of interest" description="Disordered" evidence="2">
    <location>
        <begin position="564"/>
        <end position="665"/>
    </location>
</feature>
<dbReference type="Proteomes" id="UP000039865">
    <property type="component" value="Unassembled WGS sequence"/>
</dbReference>
<gene>
    <name evidence="3" type="primary">Contig2962.g3168</name>
    <name evidence="3" type="ORF">STYLEM_13870</name>
</gene>
<organism evidence="3 4">
    <name type="scientific">Stylonychia lemnae</name>
    <name type="common">Ciliate</name>
    <dbReference type="NCBI Taxonomy" id="5949"/>
    <lineage>
        <taxon>Eukaryota</taxon>
        <taxon>Sar</taxon>
        <taxon>Alveolata</taxon>
        <taxon>Ciliophora</taxon>
        <taxon>Intramacronucleata</taxon>
        <taxon>Spirotrichea</taxon>
        <taxon>Stichotrichia</taxon>
        <taxon>Sporadotrichida</taxon>
        <taxon>Oxytrichidae</taxon>
        <taxon>Stylonychinae</taxon>
        <taxon>Stylonychia</taxon>
    </lineage>
</organism>
<dbReference type="InParanoid" id="A0A078AU84"/>
<feature type="compositionally biased region" description="Low complexity" evidence="2">
    <location>
        <begin position="600"/>
        <end position="609"/>
    </location>
</feature>
<feature type="region of interest" description="Disordered" evidence="2">
    <location>
        <begin position="1"/>
        <end position="38"/>
    </location>
</feature>
<dbReference type="AlphaFoldDB" id="A0A078AU84"/>
<feature type="region of interest" description="Disordered" evidence="2">
    <location>
        <begin position="497"/>
        <end position="532"/>
    </location>
</feature>
<dbReference type="EMBL" id="CCKQ01013164">
    <property type="protein sequence ID" value="CDW84802.1"/>
    <property type="molecule type" value="Genomic_DNA"/>
</dbReference>
<feature type="compositionally biased region" description="Basic and acidic residues" evidence="2">
    <location>
        <begin position="518"/>
        <end position="532"/>
    </location>
</feature>
<dbReference type="PANTHER" id="PTHR38150:SF1">
    <property type="entry name" value="PFU DOMAIN-CONTAINING PROTEIN"/>
    <property type="match status" value="1"/>
</dbReference>
<evidence type="ECO:0000313" key="3">
    <source>
        <dbReference type="EMBL" id="CDW84802.1"/>
    </source>
</evidence>
<feature type="compositionally biased region" description="Polar residues" evidence="2">
    <location>
        <begin position="566"/>
        <end position="582"/>
    </location>
</feature>
<keyword evidence="1" id="KW-0175">Coiled coil</keyword>
<feature type="compositionally biased region" description="Basic and acidic residues" evidence="2">
    <location>
        <begin position="584"/>
        <end position="599"/>
    </location>
</feature>